<dbReference type="EMBL" id="VMBG01000001">
    <property type="protein sequence ID" value="TSJ79245.1"/>
    <property type="molecule type" value="Genomic_DNA"/>
</dbReference>
<accession>A0A556QRH4</accession>
<reference evidence="2 3" key="1">
    <citation type="submission" date="2019-07" db="EMBL/GenBank/DDBJ databases">
        <title>Description of 53C-WASEF.</title>
        <authorList>
            <person name="Pitt A."/>
            <person name="Hahn M.W."/>
        </authorList>
    </citation>
    <scope>NUCLEOTIDE SEQUENCE [LARGE SCALE GENOMIC DNA]</scope>
    <source>
        <strain evidence="2 3">53C-WASEF</strain>
    </source>
</reference>
<evidence type="ECO:0000313" key="3">
    <source>
        <dbReference type="Proteomes" id="UP000315648"/>
    </source>
</evidence>
<protein>
    <submittedName>
        <fullName evidence="2">Uncharacterized protein</fullName>
    </submittedName>
</protein>
<comment type="caution">
    <text evidence="2">The sequence shown here is derived from an EMBL/GenBank/DDBJ whole genome shotgun (WGS) entry which is preliminary data.</text>
</comment>
<keyword evidence="3" id="KW-1185">Reference proteome</keyword>
<organism evidence="2 3">
    <name type="scientific">Rariglobus hedericola</name>
    <dbReference type="NCBI Taxonomy" id="2597822"/>
    <lineage>
        <taxon>Bacteria</taxon>
        <taxon>Pseudomonadati</taxon>
        <taxon>Verrucomicrobiota</taxon>
        <taxon>Opitutia</taxon>
        <taxon>Opitutales</taxon>
        <taxon>Opitutaceae</taxon>
        <taxon>Rariglobus</taxon>
    </lineage>
</organism>
<proteinExistence type="predicted"/>
<sequence length="170" mass="19436">MKKLLTTLLLCLIAWVTRAEDVIPSSGDWLLPKDVYGQFRLVPSKQIRHVTKETEWNGPWSRYPRFSLKVGSEHGHQTSPGDFHYVDPKITLQGFTQTSKETHSTTVKLFDRASRPADIKVNFYPAPELVSLNQDYLAATVSGDNALVTWNLFVRFTEEKPDYIKEAPKK</sequence>
<gene>
    <name evidence="2" type="ORF">FPL22_08120</name>
</gene>
<dbReference type="RefSeq" id="WP_144229592.1">
    <property type="nucleotide sequence ID" value="NZ_CBCRVV010000018.1"/>
</dbReference>
<dbReference type="Proteomes" id="UP000315648">
    <property type="component" value="Unassembled WGS sequence"/>
</dbReference>
<keyword evidence="1" id="KW-0732">Signal</keyword>
<name>A0A556QRH4_9BACT</name>
<evidence type="ECO:0000256" key="1">
    <source>
        <dbReference type="SAM" id="SignalP"/>
    </source>
</evidence>
<feature type="signal peptide" evidence="1">
    <location>
        <begin position="1"/>
        <end position="19"/>
    </location>
</feature>
<feature type="chain" id="PRO_5022091470" evidence="1">
    <location>
        <begin position="20"/>
        <end position="170"/>
    </location>
</feature>
<dbReference type="AlphaFoldDB" id="A0A556QRH4"/>
<evidence type="ECO:0000313" key="2">
    <source>
        <dbReference type="EMBL" id="TSJ79245.1"/>
    </source>
</evidence>